<keyword evidence="3" id="KW-0812">Transmembrane</keyword>
<dbReference type="OrthoDB" id="427480at2759"/>
<dbReference type="InterPro" id="IPR011009">
    <property type="entry name" value="Kinase-like_dom_sf"/>
</dbReference>
<evidence type="ECO:0000313" key="6">
    <source>
        <dbReference type="Proteomes" id="UP000031737"/>
    </source>
</evidence>
<feature type="compositionally biased region" description="Polar residues" evidence="2">
    <location>
        <begin position="212"/>
        <end position="229"/>
    </location>
</feature>
<feature type="transmembrane region" description="Helical" evidence="3">
    <location>
        <begin position="19"/>
        <end position="38"/>
    </location>
</feature>
<dbReference type="EMBL" id="AUPL01005540">
    <property type="protein sequence ID" value="ESL06782.1"/>
    <property type="molecule type" value="Genomic_DNA"/>
</dbReference>
<keyword evidence="3" id="KW-1133">Transmembrane helix</keyword>
<proteinExistence type="inferred from homology"/>
<keyword evidence="3" id="KW-0472">Membrane</keyword>
<gene>
    <name evidence="5" type="ORF">TRSC58_05540</name>
</gene>
<name>A0A061J0G5_TRYRA</name>
<protein>
    <recommendedName>
        <fullName evidence="4">ABC1 atypical kinase-like domain-containing protein</fullName>
    </recommendedName>
</protein>
<dbReference type="VEuPathDB" id="TriTrypDB:TRSC58_05540"/>
<evidence type="ECO:0000256" key="3">
    <source>
        <dbReference type="SAM" id="Phobius"/>
    </source>
</evidence>
<comment type="similarity">
    <text evidence="1">Belongs to the protein kinase superfamily. ADCK protein kinase family.</text>
</comment>
<evidence type="ECO:0000313" key="5">
    <source>
        <dbReference type="EMBL" id="ESL06782.1"/>
    </source>
</evidence>
<dbReference type="CDD" id="cd13971">
    <property type="entry name" value="ADCK2-like"/>
    <property type="match status" value="1"/>
</dbReference>
<dbReference type="InterPro" id="IPR004147">
    <property type="entry name" value="ABC1_dom"/>
</dbReference>
<dbReference type="PANTHER" id="PTHR45890:SF1">
    <property type="entry name" value="AARF DOMAIN CONTAINING KINASE 2"/>
    <property type="match status" value="1"/>
</dbReference>
<dbReference type="PANTHER" id="PTHR45890">
    <property type="entry name" value="AARF DOMAIN CONTAINING KINASE 2 (PREDICTED)"/>
    <property type="match status" value="1"/>
</dbReference>
<feature type="transmembrane region" description="Helical" evidence="3">
    <location>
        <begin position="108"/>
        <end position="131"/>
    </location>
</feature>
<dbReference type="SUPFAM" id="SSF56112">
    <property type="entry name" value="Protein kinase-like (PK-like)"/>
    <property type="match status" value="1"/>
</dbReference>
<keyword evidence="6" id="KW-1185">Reference proteome</keyword>
<accession>A0A061J0G5</accession>
<feature type="domain" description="ABC1 atypical kinase-like" evidence="4">
    <location>
        <begin position="254"/>
        <end position="495"/>
    </location>
</feature>
<comment type="caution">
    <text evidence="5">The sequence shown here is derived from an EMBL/GenBank/DDBJ whole genome shotgun (WGS) entry which is preliminary data.</text>
</comment>
<dbReference type="InterPro" id="IPR052402">
    <property type="entry name" value="ADCK_kinase"/>
</dbReference>
<dbReference type="Proteomes" id="UP000031737">
    <property type="component" value="Unassembled WGS sequence"/>
</dbReference>
<organism evidence="5 6">
    <name type="scientific">Trypanosoma rangeli SC58</name>
    <dbReference type="NCBI Taxonomy" id="429131"/>
    <lineage>
        <taxon>Eukaryota</taxon>
        <taxon>Discoba</taxon>
        <taxon>Euglenozoa</taxon>
        <taxon>Kinetoplastea</taxon>
        <taxon>Metakinetoplastina</taxon>
        <taxon>Trypanosomatida</taxon>
        <taxon>Trypanosomatidae</taxon>
        <taxon>Trypanosoma</taxon>
        <taxon>Herpetosoma</taxon>
    </lineage>
</organism>
<evidence type="ECO:0000259" key="4">
    <source>
        <dbReference type="Pfam" id="PF03109"/>
    </source>
</evidence>
<reference evidence="5 6" key="1">
    <citation type="submission" date="2013-07" db="EMBL/GenBank/DDBJ databases">
        <authorList>
            <person name="Stoco P.H."/>
            <person name="Wagner G."/>
            <person name="Gerber A."/>
            <person name="Zaha A."/>
            <person name="Thompson C."/>
            <person name="Bartholomeu D.C."/>
            <person name="Luckemeyer D.D."/>
            <person name="Bahia D."/>
            <person name="Loreto E."/>
            <person name="Prestes E.B."/>
            <person name="Lima F.M."/>
            <person name="Rodrigues-Luiz G."/>
            <person name="Vallejo G.A."/>
            <person name="Filho J.F."/>
            <person name="Monteiro K.M."/>
            <person name="Tyler K.M."/>
            <person name="de Almeida L.G."/>
            <person name="Ortiz M.F."/>
            <person name="Siervo M.A."/>
            <person name="de Moraes M.H."/>
            <person name="Cunha O.L."/>
            <person name="Mendonca-Neto R."/>
            <person name="Silva R."/>
            <person name="Teixeira S.M."/>
            <person name="Murta S.M."/>
            <person name="Sincero T.C."/>
            <person name="Mendes T.A."/>
            <person name="Urmenyi T.P."/>
            <person name="Silva V.G."/>
            <person name="da Rocha W.D."/>
            <person name="Andersson B."/>
            <person name="Romanha A.J."/>
            <person name="Steindel M."/>
            <person name="de Vasconcelos A.T."/>
            <person name="Grisard E.C."/>
        </authorList>
    </citation>
    <scope>NUCLEOTIDE SEQUENCE [LARGE SCALE GENOMIC DNA]</scope>
    <source>
        <strain evidence="5 6">SC58</strain>
    </source>
</reference>
<dbReference type="Pfam" id="PF03109">
    <property type="entry name" value="ABC1"/>
    <property type="match status" value="1"/>
</dbReference>
<dbReference type="InterPro" id="IPR044095">
    <property type="entry name" value="ADCK2_dom"/>
</dbReference>
<sequence length="674" mass="74569">MASTTQACSSITRRSFWKLVGVGAFFAGSTGGGMLLYYRHVWLPEKRRAAQLSCMQPPVRRTRPYIAGAGGRGHDSTGPNNDLCDPAQEAAAVGVVGAPLHALSTVTFYCFVVFRTVVLLTRVLPVMWYAFLTYGLHLCGEKVLFEKLRDALTAMGPSYIKFGQWMATRPDFFPPSLCAALEKLYDNTASHSWSHTEKLLRSTFREAASAEGGNTSSAIPTASSSQATKTARPGRLQLVGEQQQPRRNALYYLCEIETVPVNSGSIAQVHRGVLREAVDGIPAGTEVAIKVTHPRIRWSVAADLVGMRWFVHALTLLLPSIVYFDLERSVEEFSSFIQSQLDLQQECDNLRQFIFNFRDFPGVIFPRPLPSLCSRDVLIETFEEGQPLQDIQGGKNYADVAERGCHMFLKMLFEDNFVHSDLHPGNLLLRTNPGAPVSSVAASLRPPSADACYPDGRMKLRHELIVLDTGLVSTLSKEERNNFIALFAAVACGDGKLGADLMLDRMPESRGPKREVSREKFREDMQAIFNIVAPKNSEGFKLSKVRIGLVLAKIMSTLRENRTPIDGNFASLVFTVIVGEGLGRRLTPDFNLFGEAAPYLVALLEDSELCFLASKLRETYGTPALLRDSVHFVRPERTATYAEVAVKKVAKSTGRLWRWLTSTATETDADTVQN</sequence>
<dbReference type="AlphaFoldDB" id="A0A061J0G5"/>
<feature type="region of interest" description="Disordered" evidence="2">
    <location>
        <begin position="211"/>
        <end position="239"/>
    </location>
</feature>
<evidence type="ECO:0000256" key="2">
    <source>
        <dbReference type="SAM" id="MobiDB-lite"/>
    </source>
</evidence>
<evidence type="ECO:0000256" key="1">
    <source>
        <dbReference type="ARBA" id="ARBA00009670"/>
    </source>
</evidence>